<dbReference type="GeneID" id="113463481"/>
<sequence length="212" mass="23028">MLISIGGSQNSTTLSIYLPPPHTDLLHQPQILNSPRPPPFSTPFTISAPNYPPPSLSTASLSPPPPPTPSINPKSLTHPDCPPPQPFHHLSPKSPLSATPPPSASLLSLANFLLFFSSSSCTDPPPPPPPPRPRQSTVLATEALTARPPPADCRSQPCVLSPDGQRRVRTRRGPTQAREVWQLMRMEEHGRELGGVEFYRMTHTHRGGIIIE</sequence>
<organism evidence="2 3">
    <name type="scientific">Phoenix dactylifera</name>
    <name type="common">Date palm</name>
    <dbReference type="NCBI Taxonomy" id="42345"/>
    <lineage>
        <taxon>Eukaryota</taxon>
        <taxon>Viridiplantae</taxon>
        <taxon>Streptophyta</taxon>
        <taxon>Embryophyta</taxon>
        <taxon>Tracheophyta</taxon>
        <taxon>Spermatophyta</taxon>
        <taxon>Magnoliopsida</taxon>
        <taxon>Liliopsida</taxon>
        <taxon>Arecaceae</taxon>
        <taxon>Coryphoideae</taxon>
        <taxon>Phoeniceae</taxon>
        <taxon>Phoenix</taxon>
    </lineage>
</organism>
<dbReference type="KEGG" id="pda:113463481"/>
<reference evidence="3" key="2">
    <citation type="submission" date="2025-08" db="UniProtKB">
        <authorList>
            <consortium name="RefSeq"/>
        </authorList>
    </citation>
    <scope>IDENTIFICATION</scope>
    <source>
        <tissue evidence="3">Young leaves</tissue>
    </source>
</reference>
<protein>
    <submittedName>
        <fullName evidence="3">Proline-rich receptor-like protein kinase PERK8</fullName>
    </submittedName>
</protein>
<evidence type="ECO:0000256" key="1">
    <source>
        <dbReference type="SAM" id="MobiDB-lite"/>
    </source>
</evidence>
<gene>
    <name evidence="3" type="primary">LOC113463481</name>
</gene>
<name>A0A8B9AE44_PHODC</name>
<evidence type="ECO:0000313" key="3">
    <source>
        <dbReference type="RefSeq" id="XP_038984037.1"/>
    </source>
</evidence>
<dbReference type="PRINTS" id="PR01217">
    <property type="entry name" value="PRICHEXTENSN"/>
</dbReference>
<reference evidence="2" key="1">
    <citation type="journal article" date="2019" name="Nat. Commun.">
        <title>Genome-wide association mapping of date palm fruit traits.</title>
        <authorList>
            <person name="Hazzouri K.M."/>
            <person name="Gros-Balthazard M."/>
            <person name="Flowers J.M."/>
            <person name="Copetti D."/>
            <person name="Lemansour A."/>
            <person name="Lebrun M."/>
            <person name="Masmoudi K."/>
            <person name="Ferrand S."/>
            <person name="Dhar M.I."/>
            <person name="Fresquez Z.A."/>
            <person name="Rosas U."/>
            <person name="Zhang J."/>
            <person name="Talag J."/>
            <person name="Lee S."/>
            <person name="Kudrna D."/>
            <person name="Powell R.F."/>
            <person name="Leitch I.J."/>
            <person name="Krueger R.R."/>
            <person name="Wing R.A."/>
            <person name="Amiri K.M.A."/>
            <person name="Purugganan M.D."/>
        </authorList>
    </citation>
    <scope>NUCLEOTIDE SEQUENCE [LARGE SCALE GENOMIC DNA]</scope>
    <source>
        <strain evidence="2">cv. Khalas</strain>
    </source>
</reference>
<proteinExistence type="predicted"/>
<dbReference type="AlphaFoldDB" id="A0A8B9AE44"/>
<dbReference type="Proteomes" id="UP000228380">
    <property type="component" value="Chromosome 1"/>
</dbReference>
<feature type="region of interest" description="Disordered" evidence="1">
    <location>
        <begin position="1"/>
        <end position="102"/>
    </location>
</feature>
<dbReference type="RefSeq" id="XP_038984037.1">
    <property type="nucleotide sequence ID" value="XM_039128109.1"/>
</dbReference>
<keyword evidence="2" id="KW-1185">Reference proteome</keyword>
<evidence type="ECO:0000313" key="2">
    <source>
        <dbReference type="Proteomes" id="UP000228380"/>
    </source>
</evidence>
<feature type="compositionally biased region" description="Polar residues" evidence="1">
    <location>
        <begin position="1"/>
        <end position="15"/>
    </location>
</feature>
<accession>A0A8B9AE44</accession>